<dbReference type="OrthoDB" id="5584477at2759"/>
<gene>
    <name evidence="1" type="ORF">BS50DRAFT_509645</name>
</gene>
<sequence>LAEHKQGLISDEKDFLKTRERKLMPHCQLLATCINKLQRKVFPGVSIWKNINPPLYLEMKQTL</sequence>
<feature type="non-terminal residue" evidence="1">
    <location>
        <position position="1"/>
    </location>
</feature>
<evidence type="ECO:0000313" key="1">
    <source>
        <dbReference type="EMBL" id="PSN58860.1"/>
    </source>
</evidence>
<name>A0A2T2N081_CORCC</name>
<reference evidence="1 2" key="1">
    <citation type="journal article" date="2018" name="Front. Microbiol.">
        <title>Genome-Wide Analysis of Corynespora cassiicola Leaf Fall Disease Putative Effectors.</title>
        <authorList>
            <person name="Lopez D."/>
            <person name="Ribeiro S."/>
            <person name="Label P."/>
            <person name="Fumanal B."/>
            <person name="Venisse J.S."/>
            <person name="Kohler A."/>
            <person name="de Oliveira R.R."/>
            <person name="Labutti K."/>
            <person name="Lipzen A."/>
            <person name="Lail K."/>
            <person name="Bauer D."/>
            <person name="Ohm R.A."/>
            <person name="Barry K.W."/>
            <person name="Spatafora J."/>
            <person name="Grigoriev I.V."/>
            <person name="Martin F.M."/>
            <person name="Pujade-Renaud V."/>
        </authorList>
    </citation>
    <scope>NUCLEOTIDE SEQUENCE [LARGE SCALE GENOMIC DNA]</scope>
    <source>
        <strain evidence="1 2">Philippines</strain>
    </source>
</reference>
<dbReference type="AlphaFoldDB" id="A0A2T2N081"/>
<dbReference type="EMBL" id="KZ678186">
    <property type="protein sequence ID" value="PSN58860.1"/>
    <property type="molecule type" value="Genomic_DNA"/>
</dbReference>
<protein>
    <submittedName>
        <fullName evidence="1">Uncharacterized protein</fullName>
    </submittedName>
</protein>
<proteinExistence type="predicted"/>
<organism evidence="1 2">
    <name type="scientific">Corynespora cassiicola Philippines</name>
    <dbReference type="NCBI Taxonomy" id="1448308"/>
    <lineage>
        <taxon>Eukaryota</taxon>
        <taxon>Fungi</taxon>
        <taxon>Dikarya</taxon>
        <taxon>Ascomycota</taxon>
        <taxon>Pezizomycotina</taxon>
        <taxon>Dothideomycetes</taxon>
        <taxon>Pleosporomycetidae</taxon>
        <taxon>Pleosporales</taxon>
        <taxon>Corynesporascaceae</taxon>
        <taxon>Corynespora</taxon>
    </lineage>
</organism>
<evidence type="ECO:0000313" key="2">
    <source>
        <dbReference type="Proteomes" id="UP000240883"/>
    </source>
</evidence>
<dbReference type="Proteomes" id="UP000240883">
    <property type="component" value="Unassembled WGS sequence"/>
</dbReference>
<accession>A0A2T2N081</accession>
<keyword evidence="2" id="KW-1185">Reference proteome</keyword>
<dbReference type="STRING" id="1448308.A0A2T2N081"/>